<dbReference type="InterPro" id="IPR006680">
    <property type="entry name" value="Amidohydro-rel"/>
</dbReference>
<organism evidence="10 11">
    <name type="scientific">Rhodovastum atsumiense</name>
    <dbReference type="NCBI Taxonomy" id="504468"/>
    <lineage>
        <taxon>Bacteria</taxon>
        <taxon>Pseudomonadati</taxon>
        <taxon>Pseudomonadota</taxon>
        <taxon>Alphaproteobacteria</taxon>
        <taxon>Acetobacterales</taxon>
        <taxon>Acetobacteraceae</taxon>
        <taxon>Rhodovastum</taxon>
    </lineage>
</organism>
<dbReference type="GO" id="GO:0008448">
    <property type="term" value="F:N-acetylglucosamine-6-phosphate deacetylase activity"/>
    <property type="evidence" value="ECO:0007669"/>
    <property type="project" value="UniProtKB-EC"/>
</dbReference>
<evidence type="ECO:0000256" key="2">
    <source>
        <dbReference type="ARBA" id="ARBA00022723"/>
    </source>
</evidence>
<keyword evidence="3 5" id="KW-0378">Hydrolase</keyword>
<dbReference type="EMBL" id="VWPK01000078">
    <property type="protein sequence ID" value="KAA5608550.1"/>
    <property type="molecule type" value="Genomic_DNA"/>
</dbReference>
<feature type="binding site" evidence="8">
    <location>
        <position position="191"/>
    </location>
    <ligand>
        <name>Zn(2+)</name>
        <dbReference type="ChEBI" id="CHEBI:29105"/>
    </ligand>
</feature>
<dbReference type="SUPFAM" id="SSF51556">
    <property type="entry name" value="Metallo-dependent hydrolases"/>
    <property type="match status" value="1"/>
</dbReference>
<dbReference type="InterPro" id="IPR032466">
    <property type="entry name" value="Metal_Hydrolase"/>
</dbReference>
<evidence type="ECO:0000256" key="3">
    <source>
        <dbReference type="ARBA" id="ARBA00022801"/>
    </source>
</evidence>
<dbReference type="Gene3D" id="3.20.20.140">
    <property type="entry name" value="Metal-dependent hydrolases"/>
    <property type="match status" value="1"/>
</dbReference>
<dbReference type="NCBIfam" id="TIGR00221">
    <property type="entry name" value="nagA"/>
    <property type="match status" value="1"/>
</dbReference>
<keyword evidence="11" id="KW-1185">Reference proteome</keyword>
<sequence>MTVIRAARLFDGQSLHEDCAVWLEDARIVAVRPGTEAPTNAERLPASLLLAPGFIDLQVNGGGGVLFNDQIDARALGRIAAAHAHAGSTAILPTLISGTRPQLQAALQAADDAMAQQVPGIVGLHLEGPFIAGTRRGIHPADAVTSLTDADVEMLCRPFPAPLLVTLAPETTTPARIHRLAQAGIIVFAGHTEATYEQVLAGLEAGISGFTHLYNAMSAFTSRAPGTVGAALDRATVPAGIIADGLHVHLASLRIAFAAKGPDALFLVSDAMPTAGSDCTGFSLGGERIHLHEGRLVNDAGTLAGAHLTLAEAVRVVVRDAGLPLEAALRMATATPARVARLADRGRIGAGHVADLVALDTGLAVTAVWQSGMRLR</sequence>
<dbReference type="InterPro" id="IPR011059">
    <property type="entry name" value="Metal-dep_hydrolase_composite"/>
</dbReference>
<accession>A0A5M6IJX0</accession>
<comment type="cofactor">
    <cofactor evidence="8">
        <name>a divalent metal cation</name>
        <dbReference type="ChEBI" id="CHEBI:60240"/>
    </cofactor>
    <text evidence="8">Binds 1 divalent metal cation per subunit.</text>
</comment>
<name>A0A5M6IJX0_9PROT</name>
<comment type="similarity">
    <text evidence="1 5">Belongs to the metallo-dependent hydrolases superfamily. NagA family.</text>
</comment>
<feature type="binding site" evidence="7">
    <location>
        <begin position="303"/>
        <end position="305"/>
    </location>
    <ligand>
        <name>substrate</name>
    </ligand>
</feature>
<proteinExistence type="inferred from homology"/>
<feature type="binding site" evidence="7">
    <location>
        <position position="223"/>
    </location>
    <ligand>
        <name>substrate</name>
    </ligand>
</feature>
<feature type="binding site" evidence="7">
    <location>
        <position position="247"/>
    </location>
    <ligand>
        <name>substrate</name>
    </ligand>
</feature>
<keyword evidence="2 8" id="KW-0479">Metal-binding</keyword>
<dbReference type="OrthoDB" id="9776488at2"/>
<keyword evidence="4 5" id="KW-0119">Carbohydrate metabolism</keyword>
<dbReference type="GO" id="GO:0006046">
    <property type="term" value="P:N-acetylglucosamine catabolic process"/>
    <property type="evidence" value="ECO:0007669"/>
    <property type="project" value="TreeGrafter"/>
</dbReference>
<protein>
    <submittedName>
        <fullName evidence="10">N-acetylglucosamine-6-phosphate deacetylase</fullName>
        <ecNumber evidence="10">3.5.1.25</ecNumber>
    </submittedName>
</protein>
<dbReference type="Pfam" id="PF01979">
    <property type="entry name" value="Amidohydro_1"/>
    <property type="match status" value="1"/>
</dbReference>
<dbReference type="SUPFAM" id="SSF51338">
    <property type="entry name" value="Composite domain of metallo-dependent hydrolases"/>
    <property type="match status" value="1"/>
</dbReference>
<dbReference type="EC" id="3.5.1.25" evidence="10"/>
<evidence type="ECO:0000313" key="10">
    <source>
        <dbReference type="EMBL" id="KAA5608550.1"/>
    </source>
</evidence>
<feature type="binding site" evidence="7">
    <location>
        <begin position="215"/>
        <end position="216"/>
    </location>
    <ligand>
        <name>substrate</name>
    </ligand>
</feature>
<evidence type="ECO:0000259" key="9">
    <source>
        <dbReference type="Pfam" id="PF01979"/>
    </source>
</evidence>
<dbReference type="PANTHER" id="PTHR11113:SF14">
    <property type="entry name" value="N-ACETYLGLUCOSAMINE-6-PHOSPHATE DEACETYLASE"/>
    <property type="match status" value="1"/>
</dbReference>
<reference evidence="10 11" key="1">
    <citation type="submission" date="2019-09" db="EMBL/GenBank/DDBJ databases">
        <title>Genome sequence of Rhodovastum atsumiense, a diverse member of the Acetobacteraceae family of non-sulfur purple photosynthetic bacteria.</title>
        <authorList>
            <person name="Meyer T."/>
            <person name="Kyndt J."/>
        </authorList>
    </citation>
    <scope>NUCLEOTIDE SEQUENCE [LARGE SCALE GENOMIC DNA]</scope>
    <source>
        <strain evidence="10 11">DSM 21279</strain>
    </source>
</reference>
<feature type="binding site" evidence="8">
    <location>
        <position position="127"/>
    </location>
    <ligand>
        <name>Zn(2+)</name>
        <dbReference type="ChEBI" id="CHEBI:29105"/>
    </ligand>
</feature>
<evidence type="ECO:0000256" key="1">
    <source>
        <dbReference type="ARBA" id="ARBA00010716"/>
    </source>
</evidence>
<dbReference type="Proteomes" id="UP000325255">
    <property type="component" value="Unassembled WGS sequence"/>
</dbReference>
<gene>
    <name evidence="10" type="primary">nagA</name>
    <name evidence="10" type="ORF">F1189_28615</name>
</gene>
<evidence type="ECO:0000256" key="8">
    <source>
        <dbReference type="PIRSR" id="PIRSR038994-3"/>
    </source>
</evidence>
<dbReference type="RefSeq" id="WP_150045289.1">
    <property type="nucleotide sequence ID" value="NZ_OW485601.1"/>
</dbReference>
<feature type="binding site" evidence="8">
    <location>
        <position position="212"/>
    </location>
    <ligand>
        <name>Zn(2+)</name>
        <dbReference type="ChEBI" id="CHEBI:29105"/>
    </ligand>
</feature>
<dbReference type="PIRSF" id="PIRSF038994">
    <property type="entry name" value="NagA"/>
    <property type="match status" value="1"/>
</dbReference>
<feature type="binding site" evidence="7">
    <location>
        <position position="138"/>
    </location>
    <ligand>
        <name>substrate</name>
    </ligand>
</feature>
<dbReference type="AlphaFoldDB" id="A0A5M6IJX0"/>
<evidence type="ECO:0000256" key="7">
    <source>
        <dbReference type="PIRSR" id="PIRSR038994-2"/>
    </source>
</evidence>
<dbReference type="PANTHER" id="PTHR11113">
    <property type="entry name" value="N-ACETYLGLUCOSAMINE-6-PHOSPHATE DEACETYLASE"/>
    <property type="match status" value="1"/>
</dbReference>
<evidence type="ECO:0000256" key="4">
    <source>
        <dbReference type="ARBA" id="ARBA00023277"/>
    </source>
</evidence>
<comment type="caution">
    <text evidence="10">The sequence shown here is derived from an EMBL/GenBank/DDBJ whole genome shotgun (WGS) entry which is preliminary data.</text>
</comment>
<evidence type="ECO:0000313" key="11">
    <source>
        <dbReference type="Proteomes" id="UP000325255"/>
    </source>
</evidence>
<evidence type="ECO:0000256" key="6">
    <source>
        <dbReference type="PIRSR" id="PIRSR038994-1"/>
    </source>
</evidence>
<dbReference type="Gene3D" id="2.30.40.10">
    <property type="entry name" value="Urease, subunit C, domain 1"/>
    <property type="match status" value="1"/>
</dbReference>
<dbReference type="InterPro" id="IPR003764">
    <property type="entry name" value="GlcNAc_6-P_deAcase"/>
</dbReference>
<feature type="domain" description="Amidohydrolase-related" evidence="9">
    <location>
        <begin position="50"/>
        <end position="361"/>
    </location>
</feature>
<feature type="active site" description="Proton donor/acceptor" evidence="6">
    <location>
        <position position="270"/>
    </location>
</feature>
<evidence type="ECO:0000256" key="5">
    <source>
        <dbReference type="PIRNR" id="PIRNR038994"/>
    </source>
</evidence>
<dbReference type="GO" id="GO:0046872">
    <property type="term" value="F:metal ion binding"/>
    <property type="evidence" value="ECO:0007669"/>
    <property type="project" value="UniProtKB-KW"/>
</dbReference>